<gene>
    <name evidence="7" type="ORF">ACFOZ8_17820</name>
</gene>
<dbReference type="Pfam" id="PF17801">
    <property type="entry name" value="Melibiase_C"/>
    <property type="match status" value="1"/>
</dbReference>
<proteinExistence type="inferred from homology"/>
<dbReference type="SUPFAM" id="SSF51011">
    <property type="entry name" value="Glycosyl hydrolase domain"/>
    <property type="match status" value="1"/>
</dbReference>
<feature type="chain" id="PRO_5047420940" evidence="5">
    <location>
        <begin position="28"/>
        <end position="986"/>
    </location>
</feature>
<protein>
    <submittedName>
        <fullName evidence="7">Carbohydrate-binding protein</fullName>
    </submittedName>
</protein>
<dbReference type="CDD" id="cd04081">
    <property type="entry name" value="CBM35_galactosidase-like"/>
    <property type="match status" value="2"/>
</dbReference>
<feature type="signal peptide" evidence="5">
    <location>
        <begin position="1"/>
        <end position="27"/>
    </location>
</feature>
<dbReference type="EMBL" id="JBHSAM010000028">
    <property type="protein sequence ID" value="MFC4101505.1"/>
    <property type="molecule type" value="Genomic_DNA"/>
</dbReference>
<sequence length="986" mass="104525">MKKTLTLCLALLLALSAAMGTAGYAEAPPASGEEAGSGAAEAQADAIGTRYEAEAAGNAMTGNASVADCASCSGGKKVGGLYQGSSLRMTGIEVAEAGSYYAVIAYISGDPRSADISVNGSATKHVEFAKTQDWNTLGTQTVMLDLKAGANELTFADGNGYSPDIDRITIVPAAQSYEGESASNTLSGNASVNDCAACSDGKKVGNLYQGASVRVNGIRVPDSGAYEITVHYVSGDPRSFAISVNDGPAQSILFAKTADWNTVGTQKVSVTLQAGDNSVLFADGGGYAPDLDKITVAPLAGEVVAGCEQAAADPQTPAGDPVRAQAFGGITVKEYADRVLIEQGAYAVLYELDSGLASYGWNGNTIAKGIYSKFGELASSCFGEHRFAMDEVKPISDGFGSGIEVAFASYEAGKPTLRQVYAFYAGKPFFLTRTVAKGDAELASNYFAPVVTNTKGGIDIGSDGDGRVLAVPYDNDMWVRYQAVPINASDTSYEVTAVYDNTTREGLILGSVTHDTWKTGIDFIGEANKLNSLRVYGGASSAKTHDSQPHGTVSGAELLSPTVFVGYYDDYRDGLEAYGKANAVIAPPLAFASGVPQGVPVGWNSWGARGSSLSYQDVIDTSNYFKKQLKAMKNDGVTYINMDSYWDNLNDRQLADAVAAIRANGQKAGIYWGPFVYWGNNMAQVVEGSSYTYGDILLRDENGNLLPTLDGAYAVDPTHPGAKERMDYFLGKFERLGFEYIKLDFLTHGALEGKHYDAAVQTGTQAYNEGMAYVTDAVGDSMFVSASIAPLFPSQYAHSRRIATDTFGSIGDTEYQLNALTYGWWQNGTIYRYTDPDHMTLARAATLEEARSRVNSAVITGTVFLGSDDVNDPKAQGYMQALYANKAVLAVAKKGKAFRAIEGDTGAKAAESFVLKDDGAYYVAVFNYGGEAAEKAVSMERAGLDASRTYKVTDLWSGRISNVKGTLNVTLGAAESKLYKLTLRTD</sequence>
<evidence type="ECO:0000256" key="2">
    <source>
        <dbReference type="ARBA" id="ARBA00022729"/>
    </source>
</evidence>
<evidence type="ECO:0000256" key="1">
    <source>
        <dbReference type="ARBA" id="ARBA00009743"/>
    </source>
</evidence>
<evidence type="ECO:0000256" key="4">
    <source>
        <dbReference type="ARBA" id="ARBA00023295"/>
    </source>
</evidence>
<keyword evidence="4" id="KW-0326">Glycosidase</keyword>
<dbReference type="SUPFAM" id="SSF49785">
    <property type="entry name" value="Galactose-binding domain-like"/>
    <property type="match status" value="2"/>
</dbReference>
<evidence type="ECO:0000256" key="3">
    <source>
        <dbReference type="ARBA" id="ARBA00022801"/>
    </source>
</evidence>
<dbReference type="PANTHER" id="PTHR11452:SF75">
    <property type="entry name" value="ALPHA-GALACTOSIDASE MEL1"/>
    <property type="match status" value="1"/>
</dbReference>
<dbReference type="InterPro" id="IPR006584">
    <property type="entry name" value="Cellulose-bd_IV"/>
</dbReference>
<keyword evidence="2 5" id="KW-0732">Signal</keyword>
<dbReference type="RefSeq" id="WP_377720120.1">
    <property type="nucleotide sequence ID" value="NZ_JBHSAM010000028.1"/>
</dbReference>
<feature type="domain" description="CBM6" evidence="6">
    <location>
        <begin position="49"/>
        <end position="171"/>
    </location>
</feature>
<dbReference type="PROSITE" id="PS51175">
    <property type="entry name" value="CBM6"/>
    <property type="match status" value="2"/>
</dbReference>
<evidence type="ECO:0000256" key="5">
    <source>
        <dbReference type="SAM" id="SignalP"/>
    </source>
</evidence>
<organism evidence="7 8">
    <name type="scientific">Paenibacillus xanthanilyticus</name>
    <dbReference type="NCBI Taxonomy" id="1783531"/>
    <lineage>
        <taxon>Bacteria</taxon>
        <taxon>Bacillati</taxon>
        <taxon>Bacillota</taxon>
        <taxon>Bacilli</taxon>
        <taxon>Bacillales</taxon>
        <taxon>Paenibacillaceae</taxon>
        <taxon>Paenibacillus</taxon>
    </lineage>
</organism>
<evidence type="ECO:0000259" key="6">
    <source>
        <dbReference type="PROSITE" id="PS51175"/>
    </source>
</evidence>
<dbReference type="InterPro" id="IPR002241">
    <property type="entry name" value="Glyco_hydro_27"/>
</dbReference>
<dbReference type="Gene3D" id="3.20.20.70">
    <property type="entry name" value="Aldolase class I"/>
    <property type="match status" value="1"/>
</dbReference>
<comment type="similarity">
    <text evidence="1">Belongs to the glycosyl hydrolase 27 family.</text>
</comment>
<dbReference type="InterPro" id="IPR013785">
    <property type="entry name" value="Aldolase_TIM"/>
</dbReference>
<feature type="domain" description="CBM6" evidence="6">
    <location>
        <begin position="175"/>
        <end position="297"/>
    </location>
</feature>
<dbReference type="Proteomes" id="UP001595715">
    <property type="component" value="Unassembled WGS sequence"/>
</dbReference>
<keyword evidence="3" id="KW-0378">Hydrolase</keyword>
<dbReference type="InterPro" id="IPR017853">
    <property type="entry name" value="GH"/>
</dbReference>
<dbReference type="Pfam" id="PF03422">
    <property type="entry name" value="CBM_6"/>
    <property type="match status" value="1"/>
</dbReference>
<evidence type="ECO:0000313" key="8">
    <source>
        <dbReference type="Proteomes" id="UP001595715"/>
    </source>
</evidence>
<dbReference type="InterPro" id="IPR013780">
    <property type="entry name" value="Glyco_hydro_b"/>
</dbReference>
<dbReference type="Gene3D" id="2.60.40.1180">
    <property type="entry name" value="Golgi alpha-mannosidase II"/>
    <property type="match status" value="1"/>
</dbReference>
<dbReference type="InterPro" id="IPR005084">
    <property type="entry name" value="CBM6"/>
</dbReference>
<comment type="caution">
    <text evidence="7">The sequence shown here is derived from an EMBL/GenBank/DDBJ whole genome shotgun (WGS) entry which is preliminary data.</text>
</comment>
<evidence type="ECO:0000313" key="7">
    <source>
        <dbReference type="EMBL" id="MFC4101505.1"/>
    </source>
</evidence>
<dbReference type="PANTHER" id="PTHR11452">
    <property type="entry name" value="ALPHA-GALACTOSIDASE/ALPHA-N-ACETYLGALACTOSAMINIDASE"/>
    <property type="match status" value="1"/>
</dbReference>
<name>A0ABV8K648_9BACL</name>
<reference evidence="8" key="1">
    <citation type="journal article" date="2019" name="Int. J. Syst. Evol. Microbiol.">
        <title>The Global Catalogue of Microorganisms (GCM) 10K type strain sequencing project: providing services to taxonomists for standard genome sequencing and annotation.</title>
        <authorList>
            <consortium name="The Broad Institute Genomics Platform"/>
            <consortium name="The Broad Institute Genome Sequencing Center for Infectious Disease"/>
            <person name="Wu L."/>
            <person name="Ma J."/>
        </authorList>
    </citation>
    <scope>NUCLEOTIDE SEQUENCE [LARGE SCALE GENOMIC DNA]</scope>
    <source>
        <strain evidence="8">IBRC-M 10987</strain>
    </source>
</reference>
<accession>A0ABV8K648</accession>
<dbReference type="InterPro" id="IPR008979">
    <property type="entry name" value="Galactose-bd-like_sf"/>
</dbReference>
<dbReference type="SUPFAM" id="SSF51445">
    <property type="entry name" value="(Trans)glycosidases"/>
    <property type="match status" value="1"/>
</dbReference>
<dbReference type="SMART" id="SM00606">
    <property type="entry name" value="CBD_IV"/>
    <property type="match status" value="1"/>
</dbReference>
<keyword evidence="8" id="KW-1185">Reference proteome</keyword>
<dbReference type="InterPro" id="IPR041233">
    <property type="entry name" value="Melibiase_C"/>
</dbReference>
<dbReference type="Gene3D" id="2.60.120.260">
    <property type="entry name" value="Galactose-binding domain-like"/>
    <property type="match status" value="2"/>
</dbReference>